<feature type="compositionally biased region" description="Polar residues" evidence="8">
    <location>
        <begin position="906"/>
        <end position="917"/>
    </location>
</feature>
<comment type="similarity">
    <text evidence="2">Belongs to the TFB1 family.</text>
</comment>
<feature type="region of interest" description="Disordered" evidence="8">
    <location>
        <begin position="314"/>
        <end position="338"/>
    </location>
</feature>
<evidence type="ECO:0000313" key="11">
    <source>
        <dbReference type="Proteomes" id="UP000285326"/>
    </source>
</evidence>
<dbReference type="InterPro" id="IPR013876">
    <property type="entry name" value="TFIIH_BTF_p62_N"/>
</dbReference>
<dbReference type="EMBL" id="MCBS01024070">
    <property type="protein sequence ID" value="RKF74223.1"/>
    <property type="molecule type" value="Genomic_DNA"/>
</dbReference>
<keyword evidence="3" id="KW-0677">Repeat</keyword>
<evidence type="ECO:0000259" key="9">
    <source>
        <dbReference type="PROSITE" id="PS50858"/>
    </source>
</evidence>
<evidence type="ECO:0000256" key="7">
    <source>
        <dbReference type="SAM" id="Coils"/>
    </source>
</evidence>
<dbReference type="InterPro" id="IPR005607">
    <property type="entry name" value="BSD_dom"/>
</dbReference>
<feature type="region of interest" description="Disordered" evidence="8">
    <location>
        <begin position="942"/>
        <end position="976"/>
    </location>
</feature>
<dbReference type="GO" id="GO:0006289">
    <property type="term" value="P:nucleotide-excision repair"/>
    <property type="evidence" value="ECO:0007669"/>
    <property type="project" value="InterPro"/>
</dbReference>
<feature type="region of interest" description="Disordered" evidence="8">
    <location>
        <begin position="862"/>
        <end position="925"/>
    </location>
</feature>
<feature type="region of interest" description="Disordered" evidence="8">
    <location>
        <begin position="673"/>
        <end position="693"/>
    </location>
</feature>
<evidence type="ECO:0000256" key="8">
    <source>
        <dbReference type="SAM" id="MobiDB-lite"/>
    </source>
</evidence>
<protein>
    <submittedName>
        <fullName evidence="10">General transcription and DNA repair factor IIH subunit tcf-29</fullName>
    </submittedName>
</protein>
<dbReference type="PANTHER" id="PTHR12856">
    <property type="entry name" value="TRANSCRIPTION INITIATION FACTOR IIH-RELATED"/>
    <property type="match status" value="1"/>
</dbReference>
<evidence type="ECO:0000256" key="3">
    <source>
        <dbReference type="ARBA" id="ARBA00022737"/>
    </source>
</evidence>
<dbReference type="Pfam" id="PF03909">
    <property type="entry name" value="BSD"/>
    <property type="match status" value="2"/>
</dbReference>
<feature type="domain" description="BSD" evidence="9">
    <location>
        <begin position="221"/>
        <end position="272"/>
    </location>
</feature>
<dbReference type="Gene3D" id="2.30.29.30">
    <property type="entry name" value="Pleckstrin-homology domain (PH domain)/Phosphotyrosine-binding domain (PTB)"/>
    <property type="match status" value="1"/>
</dbReference>
<gene>
    <name evidence="10" type="ORF">GcM1_240031</name>
</gene>
<dbReference type="Proteomes" id="UP000285326">
    <property type="component" value="Unassembled WGS sequence"/>
</dbReference>
<dbReference type="AlphaFoldDB" id="A0A420II87"/>
<dbReference type="SMART" id="SM00751">
    <property type="entry name" value="BSD"/>
    <property type="match status" value="2"/>
</dbReference>
<reference evidence="10 11" key="1">
    <citation type="journal article" date="2018" name="BMC Genomics">
        <title>Comparative genome analyses reveal sequence features reflecting distinct modes of host-adaptation between dicot and monocot powdery mildew.</title>
        <authorList>
            <person name="Wu Y."/>
            <person name="Ma X."/>
            <person name="Pan Z."/>
            <person name="Kale S.D."/>
            <person name="Song Y."/>
            <person name="King H."/>
            <person name="Zhang Q."/>
            <person name="Presley C."/>
            <person name="Deng X."/>
            <person name="Wei C.I."/>
            <person name="Xiao S."/>
        </authorList>
    </citation>
    <scope>NUCLEOTIDE SEQUENCE [LARGE SCALE GENOMIC DNA]</scope>
    <source>
        <strain evidence="10">UMSG1</strain>
    </source>
</reference>
<feature type="compositionally biased region" description="Polar residues" evidence="8">
    <location>
        <begin position="942"/>
        <end position="958"/>
    </location>
</feature>
<feature type="coiled-coil region" evidence="7">
    <location>
        <begin position="546"/>
        <end position="580"/>
    </location>
</feature>
<evidence type="ECO:0000256" key="5">
    <source>
        <dbReference type="ARBA" id="ARBA00023163"/>
    </source>
</evidence>
<proteinExistence type="inferred from homology"/>
<feature type="compositionally biased region" description="Basic and acidic residues" evidence="8">
    <location>
        <begin position="1030"/>
        <end position="1039"/>
    </location>
</feature>
<dbReference type="SUPFAM" id="SSF50729">
    <property type="entry name" value="PH domain-like"/>
    <property type="match status" value="1"/>
</dbReference>
<feature type="domain" description="BSD" evidence="9">
    <location>
        <begin position="141"/>
        <end position="200"/>
    </location>
</feature>
<accession>A0A420II87</accession>
<feature type="region of interest" description="Disordered" evidence="8">
    <location>
        <begin position="1015"/>
        <end position="1041"/>
    </location>
</feature>
<organism evidence="10 11">
    <name type="scientific">Golovinomyces cichoracearum</name>
    <dbReference type="NCBI Taxonomy" id="62708"/>
    <lineage>
        <taxon>Eukaryota</taxon>
        <taxon>Fungi</taxon>
        <taxon>Dikarya</taxon>
        <taxon>Ascomycota</taxon>
        <taxon>Pezizomycotina</taxon>
        <taxon>Leotiomycetes</taxon>
        <taxon>Erysiphales</taxon>
        <taxon>Erysiphaceae</taxon>
        <taxon>Golovinomyces</taxon>
    </lineage>
</organism>
<keyword evidence="7" id="KW-0175">Coiled coil</keyword>
<dbReference type="GO" id="GO:0000439">
    <property type="term" value="C:transcription factor TFIIH core complex"/>
    <property type="evidence" value="ECO:0007669"/>
    <property type="project" value="InterPro"/>
</dbReference>
<dbReference type="PROSITE" id="PS50858">
    <property type="entry name" value="BSD"/>
    <property type="match status" value="2"/>
</dbReference>
<dbReference type="CDD" id="cd13229">
    <property type="entry name" value="PH_TFIIH"/>
    <property type="match status" value="1"/>
</dbReference>
<dbReference type="Pfam" id="PF08567">
    <property type="entry name" value="PH_TFIIH"/>
    <property type="match status" value="1"/>
</dbReference>
<feature type="compositionally biased region" description="Polar residues" evidence="8">
    <location>
        <begin position="871"/>
        <end position="880"/>
    </location>
</feature>
<sequence length="1215" mass="136678">MAPLVKGSAAYKKKDGTIHIEQDKETVIWSPIGAQSDENTILIAVKDITNLQQTPESAAKVMLRIIQKPPDSNEALTYQFHFNSTLNPREEANSIKNILTSAISAIKSLDEGVPKQKISALPAKSKAVATASIPRSSNASWFDDTQLKNNIELQQTLMKNDPNLHRTYMESRRTKPDNVSDSQFNSQFWSTRTSLLRAYAIEINQQRGSYNVLSSVKPRQVDGELKMNISVEQVQLIFNQHPLVKRVYDENVPKLNDMEFWSRFFLSRLFKKLKGERMVETDNCDAIFDKYLDASNDLSIRNKQHAMHIPHIIDLEGNEENQGGSKSGNRKDFTMRPGSSAKVPIIRTLNSLSEKIMAQVAPSDINPIDPIGMNEETYNSLALRDLQSVSEDHKIVLKVKEQSRFFSGDKKSMSDEAALYAQKSPSEVLLAFQNELCPTVLDKNAANELDLSIVNSVLDEHDSEDDDEGQSHVSIKASFQDAEKQIFEGIKTRRSEFSNSESRSSLLGLSQRIFDRLSLTHATTIEFLQYFWIIFLSGDPERAGELVKLVETLERAVNRIEAVAEDAEKERQELISKQKQNIKDVYKTSGRKIQWNPNSVPGGAKVVKEMTQPTIRALEKAAREYKKAFALETYLLLSFWDARISMNDRYIIPMETGHLPLREILQPKTIASESSKKNLHRKSSIKFNSNSSEDYPSPHASIYEAIHISANSSEDNGHKIELINIPPRKGSLVSKIRRNDENIRDVNTSDVNQSNESEFLYGRGTLLDTITEQKSFATMQTITRSKSAEDLGSFSLLRQQDSFSLPNSLLRKRSLSLDDYELTRYSYHEACAMIERNSLKLLPAHEIYADPKIPIEAPLKRPDTPPGMPSWTASQNLSNNHVRERAESGSQNRLQRRYGLPASKLSHYSNLPQNPTTGGQGSMNHLRGLVAPKFRPPKSAYISLNQHPFSNTRTNKAGASSRARDSESTFDSSNIPPKNIRRLSRVRFTPSTTARGSELISYSTNLGMRNAETIYSTSPTHNNRSKRKLSRVESKEKISCPHSKGRLAIMRRLNNHENISGSMHNYSISPENLNRRVYSTHSASGPSMQNGSDLLSASRNLTRTRSASLSSSAPLMSGTQQMLSPVVDEGVKKNLKGKDILCWKCKVEQGFTKVDRIWLKAVKLLCFVCCGFDVQEENDYETMPHEFASAGSGYSRGKRNGSIALRNLTLNEAFP</sequence>
<dbReference type="GO" id="GO:0006351">
    <property type="term" value="P:DNA-templated transcription"/>
    <property type="evidence" value="ECO:0007669"/>
    <property type="project" value="InterPro"/>
</dbReference>
<comment type="subcellular location">
    <subcellularLocation>
        <location evidence="1">Nucleus</location>
    </subcellularLocation>
</comment>
<name>A0A420II87_9PEZI</name>
<evidence type="ECO:0000256" key="6">
    <source>
        <dbReference type="ARBA" id="ARBA00023242"/>
    </source>
</evidence>
<evidence type="ECO:0000256" key="2">
    <source>
        <dbReference type="ARBA" id="ARBA00009448"/>
    </source>
</evidence>
<dbReference type="InterPro" id="IPR027079">
    <property type="entry name" value="Tfb1/GTF2H1"/>
</dbReference>
<evidence type="ECO:0000313" key="10">
    <source>
        <dbReference type="EMBL" id="RKF74223.1"/>
    </source>
</evidence>
<dbReference type="InterPro" id="IPR011993">
    <property type="entry name" value="PH-like_dom_sf"/>
</dbReference>
<evidence type="ECO:0000256" key="1">
    <source>
        <dbReference type="ARBA" id="ARBA00004123"/>
    </source>
</evidence>
<keyword evidence="6" id="KW-0539">Nucleus</keyword>
<evidence type="ECO:0000256" key="4">
    <source>
        <dbReference type="ARBA" id="ARBA00023015"/>
    </source>
</evidence>
<keyword evidence="4" id="KW-0805">Transcription regulation</keyword>
<comment type="caution">
    <text evidence="10">The sequence shown here is derived from an EMBL/GenBank/DDBJ whole genome shotgun (WGS) entry which is preliminary data.</text>
</comment>
<keyword evidence="5" id="KW-0804">Transcription</keyword>